<dbReference type="UniPathway" id="UPA00060">
    <property type="reaction ID" value="UER00141"/>
</dbReference>
<dbReference type="CDD" id="cd00564">
    <property type="entry name" value="TMP_TenI"/>
    <property type="match status" value="1"/>
</dbReference>
<dbReference type="GO" id="GO:0009229">
    <property type="term" value="P:thiamine diphosphate biosynthetic process"/>
    <property type="evidence" value="ECO:0007669"/>
    <property type="project" value="UniProtKB-UniRule"/>
</dbReference>
<accession>A0A3N6ZCN9</accession>
<keyword evidence="4 10" id="KW-0479">Metal-binding</keyword>
<dbReference type="Proteomes" id="UP000275225">
    <property type="component" value="Unassembled WGS sequence"/>
</dbReference>
<keyword evidence="15" id="KW-1185">Reference proteome</keyword>
<feature type="binding site" evidence="10">
    <location>
        <position position="62"/>
    </location>
    <ligand>
        <name>4-amino-2-methyl-5-(diphosphooxymethyl)pyrimidine</name>
        <dbReference type="ChEBI" id="CHEBI:57841"/>
    </ligand>
</feature>
<evidence type="ECO:0000256" key="10">
    <source>
        <dbReference type="HAMAP-Rule" id="MF_00097"/>
    </source>
</evidence>
<evidence type="ECO:0000256" key="3">
    <source>
        <dbReference type="ARBA" id="ARBA00022679"/>
    </source>
</evidence>
<feature type="binding site" evidence="10">
    <location>
        <position position="129"/>
    </location>
    <ligand>
        <name>4-amino-2-methyl-5-(diphosphooxymethyl)pyrimidine</name>
        <dbReference type="ChEBI" id="CHEBI:57841"/>
    </ligand>
</feature>
<comment type="pathway">
    <text evidence="2 10 12">Cofactor biosynthesis; thiamine diphosphate biosynthesis; thiamine phosphate from 4-amino-2-methyl-5-diphosphomethylpyrimidine and 4-methyl-5-(2-phosphoethyl)-thiazole: step 1/1.</text>
</comment>
<dbReference type="InterPro" id="IPR036206">
    <property type="entry name" value="ThiamineP_synth_sf"/>
</dbReference>
<protein>
    <recommendedName>
        <fullName evidence="10">Thiamine-phosphate synthase</fullName>
        <shortName evidence="10">TP synthase</shortName>
        <shortName evidence="10">TPS</shortName>
        <ecNumber evidence="10">2.5.1.3</ecNumber>
    </recommendedName>
    <alternativeName>
        <fullName evidence="10">Thiamine-phosphate pyrophosphorylase</fullName>
        <shortName evidence="10">TMP pyrophosphorylase</shortName>
        <shortName evidence="10">TMP-PPase</shortName>
    </alternativeName>
</protein>
<comment type="function">
    <text evidence="1 10">Condenses 4-methyl-5-(beta-hydroxyethyl)thiazole monophosphate (THZ-P) and 2-methyl-4-amino-5-hydroxymethyl pyrimidine pyrophosphate (HMP-PP) to form thiamine monophosphate (TMP).</text>
</comment>
<dbReference type="AlphaFoldDB" id="A0A3N6ZCN9"/>
<dbReference type="PANTHER" id="PTHR20857">
    <property type="entry name" value="THIAMINE-PHOSPHATE PYROPHOSPHORYLASE"/>
    <property type="match status" value="1"/>
</dbReference>
<evidence type="ECO:0000256" key="7">
    <source>
        <dbReference type="ARBA" id="ARBA00047334"/>
    </source>
</evidence>
<reference evidence="14 15" key="1">
    <citation type="submission" date="2018-11" db="EMBL/GenBank/DDBJ databases">
        <authorList>
            <person name="Li F."/>
        </authorList>
    </citation>
    <scope>NUCLEOTIDE SEQUENCE [LARGE SCALE GENOMIC DNA]</scope>
    <source>
        <strain evidence="14 15">YS17T</strain>
    </source>
</reference>
<dbReference type="OrthoDB" id="3243336at2"/>
<evidence type="ECO:0000256" key="9">
    <source>
        <dbReference type="ARBA" id="ARBA00047883"/>
    </source>
</evidence>
<keyword evidence="6 10" id="KW-0784">Thiamine biosynthesis</keyword>
<dbReference type="Pfam" id="PF02581">
    <property type="entry name" value="TMP-TENI"/>
    <property type="match status" value="1"/>
</dbReference>
<feature type="binding site" evidence="10">
    <location>
        <position position="99"/>
    </location>
    <ligand>
        <name>4-amino-2-methyl-5-(diphosphooxymethyl)pyrimidine</name>
        <dbReference type="ChEBI" id="CHEBI:57841"/>
    </ligand>
</feature>
<dbReference type="HAMAP" id="MF_00097">
    <property type="entry name" value="TMP_synthase"/>
    <property type="match status" value="1"/>
</dbReference>
<feature type="binding site" evidence="10">
    <location>
        <begin position="33"/>
        <end position="37"/>
    </location>
    <ligand>
        <name>4-amino-2-methyl-5-(diphosphooxymethyl)pyrimidine</name>
        <dbReference type="ChEBI" id="CHEBI:57841"/>
    </ligand>
</feature>
<feature type="binding site" evidence="10">
    <location>
        <position position="63"/>
    </location>
    <ligand>
        <name>Mg(2+)</name>
        <dbReference type="ChEBI" id="CHEBI:18420"/>
    </ligand>
</feature>
<dbReference type="SUPFAM" id="SSF51391">
    <property type="entry name" value="Thiamin phosphate synthase"/>
    <property type="match status" value="1"/>
</dbReference>
<feature type="binding site" evidence="10">
    <location>
        <begin position="126"/>
        <end position="128"/>
    </location>
    <ligand>
        <name>2-[(2R,5Z)-2-carboxy-4-methylthiazol-5(2H)-ylidene]ethyl phosphate</name>
        <dbReference type="ChEBI" id="CHEBI:62899"/>
    </ligand>
</feature>
<evidence type="ECO:0000256" key="8">
    <source>
        <dbReference type="ARBA" id="ARBA00047851"/>
    </source>
</evidence>
<dbReference type="InterPro" id="IPR013785">
    <property type="entry name" value="Aldolase_TIM"/>
</dbReference>
<comment type="similarity">
    <text evidence="10 11">Belongs to the thiamine-phosphate synthase family.</text>
</comment>
<evidence type="ECO:0000256" key="2">
    <source>
        <dbReference type="ARBA" id="ARBA00005165"/>
    </source>
</evidence>
<evidence type="ECO:0000256" key="12">
    <source>
        <dbReference type="RuleBase" id="RU004253"/>
    </source>
</evidence>
<evidence type="ECO:0000313" key="14">
    <source>
        <dbReference type="EMBL" id="RQN07961.1"/>
    </source>
</evidence>
<feature type="binding site" evidence="10">
    <location>
        <position position="80"/>
    </location>
    <ligand>
        <name>Mg(2+)</name>
        <dbReference type="ChEBI" id="CHEBI:18420"/>
    </ligand>
</feature>
<keyword evidence="5 10" id="KW-0460">Magnesium</keyword>
<dbReference type="EC" id="2.5.1.3" evidence="10"/>
<comment type="catalytic activity">
    <reaction evidence="9 10 11">
        <text>2-[(2R,5Z)-2-carboxy-4-methylthiazol-5(2H)-ylidene]ethyl phosphate + 4-amino-2-methyl-5-(diphosphooxymethyl)pyrimidine + 2 H(+) = thiamine phosphate + CO2 + diphosphate</text>
        <dbReference type="Rhea" id="RHEA:47844"/>
        <dbReference type="ChEBI" id="CHEBI:15378"/>
        <dbReference type="ChEBI" id="CHEBI:16526"/>
        <dbReference type="ChEBI" id="CHEBI:33019"/>
        <dbReference type="ChEBI" id="CHEBI:37575"/>
        <dbReference type="ChEBI" id="CHEBI:57841"/>
        <dbReference type="ChEBI" id="CHEBI:62899"/>
        <dbReference type="EC" id="2.5.1.3"/>
    </reaction>
</comment>
<comment type="caution">
    <text evidence="14">The sequence shown here is derived from an EMBL/GenBank/DDBJ whole genome shotgun (WGS) entry which is preliminary data.</text>
</comment>
<proteinExistence type="inferred from homology"/>
<feature type="binding site" evidence="10">
    <location>
        <position position="157"/>
    </location>
    <ligand>
        <name>2-[(2R,5Z)-2-carboxy-4-methylthiazol-5(2H)-ylidene]ethyl phosphate</name>
        <dbReference type="ChEBI" id="CHEBI:62899"/>
    </ligand>
</feature>
<dbReference type="GO" id="GO:0004789">
    <property type="term" value="F:thiamine-phosphate diphosphorylase activity"/>
    <property type="evidence" value="ECO:0007669"/>
    <property type="project" value="UniProtKB-UniRule"/>
</dbReference>
<keyword evidence="3 10" id="KW-0808">Transferase</keyword>
<dbReference type="GO" id="GO:0009228">
    <property type="term" value="P:thiamine biosynthetic process"/>
    <property type="evidence" value="ECO:0007669"/>
    <property type="project" value="UniProtKB-KW"/>
</dbReference>
<sequence>MTFHHGVYLVTEPLADLGTIVAEAVAGGVDLVQVRDKTADTASLIDAVHDLRRHATVPIVVNDDLDAAVRADGIHVGVDDLPPSQARRVLGPRAIVGWSVNDPVQLDEVEEVAACDYVAVSPVWATRTKPDHQPPLGVDGVRAVARRTDRPVVAIGGIDAARAFEVVAAGADAVAVVTAITRAGDPRSAAADLVAAVREGREQR</sequence>
<comment type="catalytic activity">
    <reaction evidence="7 10 11">
        <text>4-methyl-5-(2-phosphooxyethyl)-thiazole + 4-amino-2-methyl-5-(diphosphooxymethyl)pyrimidine + H(+) = thiamine phosphate + diphosphate</text>
        <dbReference type="Rhea" id="RHEA:22328"/>
        <dbReference type="ChEBI" id="CHEBI:15378"/>
        <dbReference type="ChEBI" id="CHEBI:33019"/>
        <dbReference type="ChEBI" id="CHEBI:37575"/>
        <dbReference type="ChEBI" id="CHEBI:57841"/>
        <dbReference type="ChEBI" id="CHEBI:58296"/>
        <dbReference type="EC" id="2.5.1.3"/>
    </reaction>
</comment>
<comment type="catalytic activity">
    <reaction evidence="8 10 11">
        <text>2-(2-carboxy-4-methylthiazol-5-yl)ethyl phosphate + 4-amino-2-methyl-5-(diphosphooxymethyl)pyrimidine + 2 H(+) = thiamine phosphate + CO2 + diphosphate</text>
        <dbReference type="Rhea" id="RHEA:47848"/>
        <dbReference type="ChEBI" id="CHEBI:15378"/>
        <dbReference type="ChEBI" id="CHEBI:16526"/>
        <dbReference type="ChEBI" id="CHEBI:33019"/>
        <dbReference type="ChEBI" id="CHEBI:37575"/>
        <dbReference type="ChEBI" id="CHEBI:57841"/>
        <dbReference type="ChEBI" id="CHEBI:62890"/>
        <dbReference type="EC" id="2.5.1.3"/>
    </reaction>
</comment>
<gene>
    <name evidence="10 14" type="primary">thiE</name>
    <name evidence="14" type="ORF">EHW97_08000</name>
</gene>
<dbReference type="InterPro" id="IPR022998">
    <property type="entry name" value="ThiamineP_synth_TenI"/>
</dbReference>
<dbReference type="Gene3D" id="3.20.20.70">
    <property type="entry name" value="Aldolase class I"/>
    <property type="match status" value="1"/>
</dbReference>
<evidence type="ECO:0000256" key="1">
    <source>
        <dbReference type="ARBA" id="ARBA00003814"/>
    </source>
</evidence>
<evidence type="ECO:0000313" key="15">
    <source>
        <dbReference type="Proteomes" id="UP000275225"/>
    </source>
</evidence>
<evidence type="ECO:0000259" key="13">
    <source>
        <dbReference type="Pfam" id="PF02581"/>
    </source>
</evidence>
<name>A0A3N6ZCN9_9ACTN</name>
<evidence type="ECO:0000256" key="5">
    <source>
        <dbReference type="ARBA" id="ARBA00022842"/>
    </source>
</evidence>
<evidence type="ECO:0000256" key="11">
    <source>
        <dbReference type="RuleBase" id="RU003826"/>
    </source>
</evidence>
<dbReference type="NCBIfam" id="TIGR00693">
    <property type="entry name" value="thiE"/>
    <property type="match status" value="1"/>
</dbReference>
<dbReference type="GO" id="GO:0005737">
    <property type="term" value="C:cytoplasm"/>
    <property type="evidence" value="ECO:0007669"/>
    <property type="project" value="TreeGrafter"/>
</dbReference>
<evidence type="ECO:0000256" key="4">
    <source>
        <dbReference type="ARBA" id="ARBA00022723"/>
    </source>
</evidence>
<dbReference type="RefSeq" id="WP_124236647.1">
    <property type="nucleotide sequence ID" value="NZ_JBHUFI010000016.1"/>
</dbReference>
<organism evidence="14 15">
    <name type="scientific">Aeromicrobium camelliae</name>
    <dbReference type="NCBI Taxonomy" id="1538144"/>
    <lineage>
        <taxon>Bacteria</taxon>
        <taxon>Bacillati</taxon>
        <taxon>Actinomycetota</taxon>
        <taxon>Actinomycetes</taxon>
        <taxon>Propionibacteriales</taxon>
        <taxon>Nocardioidaceae</taxon>
        <taxon>Aeromicrobium</taxon>
    </lineage>
</organism>
<dbReference type="PANTHER" id="PTHR20857:SF15">
    <property type="entry name" value="THIAMINE-PHOSPHATE SYNTHASE"/>
    <property type="match status" value="1"/>
</dbReference>
<feature type="domain" description="Thiamine phosphate synthase/TenI" evidence="13">
    <location>
        <begin position="7"/>
        <end position="180"/>
    </location>
</feature>
<dbReference type="InterPro" id="IPR034291">
    <property type="entry name" value="TMP_synthase"/>
</dbReference>
<dbReference type="GO" id="GO:0000287">
    <property type="term" value="F:magnesium ion binding"/>
    <property type="evidence" value="ECO:0007669"/>
    <property type="project" value="UniProtKB-UniRule"/>
</dbReference>
<feature type="binding site" evidence="10">
    <location>
        <begin position="177"/>
        <end position="178"/>
    </location>
    <ligand>
        <name>2-[(2R,5Z)-2-carboxy-4-methylthiazol-5(2H)-ylidene]ethyl phosphate</name>
        <dbReference type="ChEBI" id="CHEBI:62899"/>
    </ligand>
</feature>
<evidence type="ECO:0000256" key="6">
    <source>
        <dbReference type="ARBA" id="ARBA00022977"/>
    </source>
</evidence>
<comment type="cofactor">
    <cofactor evidence="10">
        <name>Mg(2+)</name>
        <dbReference type="ChEBI" id="CHEBI:18420"/>
    </cofactor>
    <text evidence="10">Binds 1 Mg(2+) ion per subunit.</text>
</comment>
<dbReference type="EMBL" id="RQJX01000009">
    <property type="protein sequence ID" value="RQN07961.1"/>
    <property type="molecule type" value="Genomic_DNA"/>
</dbReference>